<dbReference type="AlphaFoldDB" id="A0A1I1G6A4"/>
<evidence type="ECO:0000313" key="1">
    <source>
        <dbReference type="EMBL" id="SFC07021.1"/>
    </source>
</evidence>
<dbReference type="EMBL" id="FOLO01000004">
    <property type="protein sequence ID" value="SFC07021.1"/>
    <property type="molecule type" value="Genomic_DNA"/>
</dbReference>
<dbReference type="RefSeq" id="WP_091980248.1">
    <property type="nucleotide sequence ID" value="NZ_FOLO01000004.1"/>
</dbReference>
<keyword evidence="2" id="KW-1185">Reference proteome</keyword>
<sequence length="301" mass="33581">MYQSKLKNTCKNSPLIGVGLRHQHFANVLADTSDIDFVEVHSENFFAQGGASLNVLEQVRDKLDVSLHSTAMGLGSAQGVPVKYLNKLNNLAKNINPILMSDHACFTWSKLNGKQVHAGDLLPLMFNKQSLMVLAHNIDKVQQFIGRPLLIENLSAYFQPSNKEMPETEFLTRLTEMSGCNLLIDLNNILVTGHNLNEANPLRYALNWLKDIPKNSVGEIHLAGYTPVEADELVIDDHSQPVSKETWHLYGAAIKRFGNIPTLIEWDNNLPNWSELVNEAKKARSISTAVLGLGEEVNLYE</sequence>
<evidence type="ECO:0000313" key="2">
    <source>
        <dbReference type="Proteomes" id="UP000198862"/>
    </source>
</evidence>
<dbReference type="InterPro" id="IPR007801">
    <property type="entry name" value="MbnB/TglH/ChrH"/>
</dbReference>
<dbReference type="Pfam" id="PF05114">
    <property type="entry name" value="MbnB_TglH_ChrH"/>
    <property type="match status" value="1"/>
</dbReference>
<organism evidence="1 2">
    <name type="scientific">Pseudoalteromonas denitrificans DSM 6059</name>
    <dbReference type="NCBI Taxonomy" id="1123010"/>
    <lineage>
        <taxon>Bacteria</taxon>
        <taxon>Pseudomonadati</taxon>
        <taxon>Pseudomonadota</taxon>
        <taxon>Gammaproteobacteria</taxon>
        <taxon>Alteromonadales</taxon>
        <taxon>Pseudoalteromonadaceae</taxon>
        <taxon>Pseudoalteromonas</taxon>
    </lineage>
</organism>
<gene>
    <name evidence="1" type="ORF">SAMN02745724_00829</name>
</gene>
<dbReference type="STRING" id="1123010.SAMN02745724_00829"/>
<dbReference type="OrthoDB" id="9763101at2"/>
<name>A0A1I1G6A4_9GAMM</name>
<dbReference type="PANTHER" id="PTHR42194">
    <property type="entry name" value="UPF0276 PROTEIN HI_1600"/>
    <property type="match status" value="1"/>
</dbReference>
<reference evidence="1 2" key="1">
    <citation type="submission" date="2016-10" db="EMBL/GenBank/DDBJ databases">
        <authorList>
            <person name="de Groot N.N."/>
        </authorList>
    </citation>
    <scope>NUCLEOTIDE SEQUENCE [LARGE SCALE GENOMIC DNA]</scope>
    <source>
        <strain evidence="1 2">DSM 6059</strain>
    </source>
</reference>
<protein>
    <submittedName>
        <fullName evidence="1">Uncharacterized protein</fullName>
    </submittedName>
</protein>
<accession>A0A1I1G6A4</accession>
<dbReference type="PANTHER" id="PTHR42194:SF1">
    <property type="entry name" value="UPF0276 PROTEIN HI_1600"/>
    <property type="match status" value="1"/>
</dbReference>
<dbReference type="Proteomes" id="UP000198862">
    <property type="component" value="Unassembled WGS sequence"/>
</dbReference>
<proteinExistence type="predicted"/>
<dbReference type="NCBIfam" id="NF003818">
    <property type="entry name" value="PRK05409.1"/>
    <property type="match status" value="1"/>
</dbReference>
<dbReference type="Gene3D" id="3.20.20.150">
    <property type="entry name" value="Divalent-metal-dependent TIM barrel enzymes"/>
    <property type="match status" value="1"/>
</dbReference>